<dbReference type="AlphaFoldDB" id="A0AA38P337"/>
<evidence type="ECO:0000256" key="1">
    <source>
        <dbReference type="SAM" id="MobiDB-lite"/>
    </source>
</evidence>
<feature type="region of interest" description="Disordered" evidence="1">
    <location>
        <begin position="133"/>
        <end position="152"/>
    </location>
</feature>
<evidence type="ECO:0000313" key="4">
    <source>
        <dbReference type="Proteomes" id="UP001163846"/>
    </source>
</evidence>
<keyword evidence="2" id="KW-0472">Membrane</keyword>
<dbReference type="EMBL" id="MU806432">
    <property type="protein sequence ID" value="KAJ3835236.1"/>
    <property type="molecule type" value="Genomic_DNA"/>
</dbReference>
<sequence>MTASRIRIVVVTLHLHAQDPDLMLYYIWEIHIVDLQIKRIQRGVPGLCCCIISLAVLNGFISSPIVVMITYTYLLRRVYTVILLKCGYRLGRDVASYTAISQGFELKSYNERLGILRYNNRRVTPTRSFSLRIRPSSSERPGGSGTQDYIPQSRFDTYNVSSRERITT</sequence>
<reference evidence="3" key="1">
    <citation type="submission" date="2022-08" db="EMBL/GenBank/DDBJ databases">
        <authorList>
            <consortium name="DOE Joint Genome Institute"/>
            <person name="Min B."/>
            <person name="Riley R."/>
            <person name="Sierra-Patev S."/>
            <person name="Naranjo-Ortiz M."/>
            <person name="Looney B."/>
            <person name="Konkel Z."/>
            <person name="Slot J.C."/>
            <person name="Sakamoto Y."/>
            <person name="Steenwyk J.L."/>
            <person name="Rokas A."/>
            <person name="Carro J."/>
            <person name="Camarero S."/>
            <person name="Ferreira P."/>
            <person name="Molpeceres G."/>
            <person name="Ruiz-Duenas F.J."/>
            <person name="Serrano A."/>
            <person name="Henrissat B."/>
            <person name="Drula E."/>
            <person name="Hughes K.W."/>
            <person name="Mata J.L."/>
            <person name="Ishikawa N.K."/>
            <person name="Vargas-Isla R."/>
            <person name="Ushijima S."/>
            <person name="Smith C.A."/>
            <person name="Ahrendt S."/>
            <person name="Andreopoulos W."/>
            <person name="He G."/>
            <person name="Labutti K."/>
            <person name="Lipzen A."/>
            <person name="Ng V."/>
            <person name="Sandor L."/>
            <person name="Barry K."/>
            <person name="Martinez A.T."/>
            <person name="Xiao Y."/>
            <person name="Gibbons J.G."/>
            <person name="Terashima K."/>
            <person name="Hibbett D.S."/>
            <person name="Grigoriev I.V."/>
        </authorList>
    </citation>
    <scope>NUCLEOTIDE SEQUENCE</scope>
    <source>
        <strain evidence="3">TFB9207</strain>
    </source>
</reference>
<protein>
    <submittedName>
        <fullName evidence="3">Uncharacterized protein</fullName>
    </submittedName>
</protein>
<organism evidence="3 4">
    <name type="scientific">Lentinula raphanica</name>
    <dbReference type="NCBI Taxonomy" id="153919"/>
    <lineage>
        <taxon>Eukaryota</taxon>
        <taxon>Fungi</taxon>
        <taxon>Dikarya</taxon>
        <taxon>Basidiomycota</taxon>
        <taxon>Agaricomycotina</taxon>
        <taxon>Agaricomycetes</taxon>
        <taxon>Agaricomycetidae</taxon>
        <taxon>Agaricales</taxon>
        <taxon>Marasmiineae</taxon>
        <taxon>Omphalotaceae</taxon>
        <taxon>Lentinula</taxon>
    </lineage>
</organism>
<evidence type="ECO:0000313" key="3">
    <source>
        <dbReference type="EMBL" id="KAJ3835236.1"/>
    </source>
</evidence>
<keyword evidence="4" id="KW-1185">Reference proteome</keyword>
<accession>A0AA38P337</accession>
<proteinExistence type="predicted"/>
<comment type="caution">
    <text evidence="3">The sequence shown here is derived from an EMBL/GenBank/DDBJ whole genome shotgun (WGS) entry which is preliminary data.</text>
</comment>
<gene>
    <name evidence="3" type="ORF">F5878DRAFT_317686</name>
</gene>
<keyword evidence="2" id="KW-0812">Transmembrane</keyword>
<feature type="transmembrane region" description="Helical" evidence="2">
    <location>
        <begin position="47"/>
        <end position="74"/>
    </location>
</feature>
<keyword evidence="2" id="KW-1133">Transmembrane helix</keyword>
<evidence type="ECO:0000256" key="2">
    <source>
        <dbReference type="SAM" id="Phobius"/>
    </source>
</evidence>
<name>A0AA38P337_9AGAR</name>
<dbReference type="Proteomes" id="UP001163846">
    <property type="component" value="Unassembled WGS sequence"/>
</dbReference>